<dbReference type="GO" id="GO:0051301">
    <property type="term" value="P:cell division"/>
    <property type="evidence" value="ECO:0007669"/>
    <property type="project" value="UniProtKB-KW"/>
</dbReference>
<dbReference type="AlphaFoldDB" id="A0A967AIT1"/>
<dbReference type="Proteomes" id="UP000643701">
    <property type="component" value="Unassembled WGS sequence"/>
</dbReference>
<feature type="repeat" description="TPR" evidence="6">
    <location>
        <begin position="313"/>
        <end position="346"/>
    </location>
</feature>
<keyword evidence="4" id="KW-0833">Ubl conjugation pathway</keyword>
<evidence type="ECO:0000256" key="3">
    <source>
        <dbReference type="ARBA" id="ARBA00022776"/>
    </source>
</evidence>
<dbReference type="PROSITE" id="PS50005">
    <property type="entry name" value="TPR"/>
    <property type="match status" value="5"/>
</dbReference>
<feature type="repeat" description="TPR" evidence="6">
    <location>
        <begin position="646"/>
        <end position="679"/>
    </location>
</feature>
<dbReference type="EMBL" id="JAANAS010000032">
    <property type="protein sequence ID" value="NGZ89159.1"/>
    <property type="molecule type" value="Genomic_DNA"/>
</dbReference>
<feature type="signal peptide" evidence="8">
    <location>
        <begin position="1"/>
        <end position="21"/>
    </location>
</feature>
<keyword evidence="1" id="KW-0132">Cell division</keyword>
<feature type="repeat" description="TPR" evidence="6">
    <location>
        <begin position="278"/>
        <end position="311"/>
    </location>
</feature>
<keyword evidence="2" id="KW-0677">Repeat</keyword>
<accession>A0A967AIT1</accession>
<evidence type="ECO:0000256" key="5">
    <source>
        <dbReference type="ARBA" id="ARBA00023306"/>
    </source>
</evidence>
<dbReference type="Pfam" id="PF13174">
    <property type="entry name" value="TPR_6"/>
    <property type="match status" value="2"/>
</dbReference>
<proteinExistence type="predicted"/>
<organism evidence="9 10">
    <name type="scientific">Psychroflexus maritimus</name>
    <dbReference type="NCBI Taxonomy" id="2714865"/>
    <lineage>
        <taxon>Bacteria</taxon>
        <taxon>Pseudomonadati</taxon>
        <taxon>Bacteroidota</taxon>
        <taxon>Flavobacteriia</taxon>
        <taxon>Flavobacteriales</taxon>
        <taxon>Flavobacteriaceae</taxon>
        <taxon>Psychroflexus</taxon>
    </lineage>
</organism>
<keyword evidence="6" id="KW-0802">TPR repeat</keyword>
<feature type="repeat" description="TPR" evidence="6">
    <location>
        <begin position="537"/>
        <end position="570"/>
    </location>
</feature>
<keyword evidence="5" id="KW-0131">Cell cycle</keyword>
<dbReference type="GO" id="GO:0031145">
    <property type="term" value="P:anaphase-promoting complex-dependent catabolic process"/>
    <property type="evidence" value="ECO:0007669"/>
    <property type="project" value="TreeGrafter"/>
</dbReference>
<protein>
    <submittedName>
        <fullName evidence="9">Tetratricopeptide repeat protein</fullName>
    </submittedName>
</protein>
<dbReference type="InterPro" id="IPR019734">
    <property type="entry name" value="TPR_rpt"/>
</dbReference>
<evidence type="ECO:0000256" key="4">
    <source>
        <dbReference type="ARBA" id="ARBA00022786"/>
    </source>
</evidence>
<evidence type="ECO:0000256" key="1">
    <source>
        <dbReference type="ARBA" id="ARBA00022618"/>
    </source>
</evidence>
<keyword evidence="3" id="KW-0498">Mitosis</keyword>
<dbReference type="Pfam" id="PF12895">
    <property type="entry name" value="ANAPC3"/>
    <property type="match status" value="1"/>
</dbReference>
<evidence type="ECO:0000256" key="8">
    <source>
        <dbReference type="SAM" id="SignalP"/>
    </source>
</evidence>
<evidence type="ECO:0000313" key="10">
    <source>
        <dbReference type="Proteomes" id="UP000643701"/>
    </source>
</evidence>
<evidence type="ECO:0000256" key="7">
    <source>
        <dbReference type="SAM" id="MobiDB-lite"/>
    </source>
</evidence>
<dbReference type="SMART" id="SM00028">
    <property type="entry name" value="TPR"/>
    <property type="match status" value="9"/>
</dbReference>
<name>A0A967AIT1_9FLAO</name>
<feature type="compositionally biased region" description="Basic and acidic residues" evidence="7">
    <location>
        <begin position="1006"/>
        <end position="1019"/>
    </location>
</feature>
<feature type="chain" id="PRO_5037331989" evidence="8">
    <location>
        <begin position="22"/>
        <end position="1019"/>
    </location>
</feature>
<dbReference type="PANTHER" id="PTHR12558">
    <property type="entry name" value="CELL DIVISION CYCLE 16,23,27"/>
    <property type="match status" value="1"/>
</dbReference>
<dbReference type="GO" id="GO:0016567">
    <property type="term" value="P:protein ubiquitination"/>
    <property type="evidence" value="ECO:0007669"/>
    <property type="project" value="TreeGrafter"/>
</dbReference>
<keyword evidence="8" id="KW-0732">Signal</keyword>
<dbReference type="Gene3D" id="1.25.40.10">
    <property type="entry name" value="Tetratricopeptide repeat domain"/>
    <property type="match status" value="7"/>
</dbReference>
<feature type="region of interest" description="Disordered" evidence="7">
    <location>
        <begin position="988"/>
        <end position="1019"/>
    </location>
</feature>
<comment type="caution">
    <text evidence="9">The sequence shown here is derived from an EMBL/GenBank/DDBJ whole genome shotgun (WGS) entry which is preliminary data.</text>
</comment>
<feature type="repeat" description="TPR" evidence="6">
    <location>
        <begin position="609"/>
        <end position="642"/>
    </location>
</feature>
<dbReference type="Pfam" id="PF13432">
    <property type="entry name" value="TPR_16"/>
    <property type="match status" value="2"/>
</dbReference>
<dbReference type="InterPro" id="IPR011990">
    <property type="entry name" value="TPR-like_helical_dom_sf"/>
</dbReference>
<dbReference type="PANTHER" id="PTHR12558:SF9">
    <property type="entry name" value="CELL DIVISION CYCLE PROTEIN 16 HOMOLOG"/>
    <property type="match status" value="1"/>
</dbReference>
<evidence type="ECO:0000256" key="6">
    <source>
        <dbReference type="PROSITE-ProRule" id="PRU00339"/>
    </source>
</evidence>
<evidence type="ECO:0000313" key="9">
    <source>
        <dbReference type="EMBL" id="NGZ89159.1"/>
    </source>
</evidence>
<evidence type="ECO:0000256" key="2">
    <source>
        <dbReference type="ARBA" id="ARBA00022737"/>
    </source>
</evidence>
<gene>
    <name evidence="9" type="ORF">G7034_02720</name>
</gene>
<reference evidence="9" key="1">
    <citation type="submission" date="2020-03" db="EMBL/GenBank/DDBJ databases">
        <title>Psychroflexus Maritimus sp. nov., isolate from marine sediment.</title>
        <authorList>
            <person name="Zhong Y.-L."/>
        </authorList>
    </citation>
    <scope>NUCLEOTIDE SEQUENCE</scope>
    <source>
        <strain evidence="9">C1</strain>
    </source>
</reference>
<dbReference type="GO" id="GO:0005737">
    <property type="term" value="C:cytoplasm"/>
    <property type="evidence" value="ECO:0007669"/>
    <property type="project" value="TreeGrafter"/>
</dbReference>
<sequence>MKLHIFKICTLVLLFGNLLTAQQSESNLSEISDFQRGLELYNKEQYLAAQKLFKEVQLKTSKHQLKSNAEFYEAQSMLKLNHPKAALVMEQFIRENPTSNKRNNAIYALGNYYFLQSDFKKARRYFASTDTYLLAREEKVAYNFQYGYTLFKTGSEDKAENFLKRVSKNKEYANQANYYLGFIAYENNDYKAAESYFEATDLDQVSKNTSYVQADMKFKKGNFQEAIDLASTYLEQANPRERSDLNKIIGESHFNLKQYNEAIPYLNEYKGERGKWNNTDYYQLGFAYFKQNDFEKAISEFNKILGGDNEIAQNAYYHLGKSYLELEKNNQALNAFKNAYEMDFNEKIKRESHLNYAKLSYQVGNPYTSVHEVLISFMEAYPEADEIEDLGELLIDAYISAKNYESAIQLLEGSTDYNDKVAYQKVTYLYAVELFKDDLLSDAKIYFDKSLSQRLEATYTAKATYWKAEVDYLKADYKEAIIGFKEFERMNASKNTNEFKHIDYNLGYSYFKNKNYAKAQVHFDRFSKQKSTKAMNYDAYVRLGDSYFGQGKYWPAMESYNEALAIGSPKSDYAFYQKAYSYGFVDRNNKKIKELTNFVNQFPKSQYLDNAYYELGNTYVAENQDQKGLQAYQNLITKLPNSRLLPRALSKQGLIHYNNNQYDKALSKLKLLVEDHPESEQATQAVNTVRLIYIDMDQPELYATWVNDLDFIEVEDADLDNTTFEAAENSFLNGNSDRAISGFKKYLNQFPKGIHSLKSNFYLAQLLYNADQKDESLPYYKNVYEASFNEFSEQSMNRLAQIYLGNDNYQEAIPVLEKLEQNAEFKQNIVFAKTNLMKAYYSTEDFNKTLDYADQVLVMSGVEERALNDARIFKARAAMATEDFSTARKAYQLVFENASGSRAAEALYYESFFQHKEGNYEDSNESIQLLTKDFSRYREFAFKSLVLWAKNFRALDDAFQANYILENVIKNASKYPEIVQEAEKELAELNNEQSKTNASLETEANDAEKVEGNKDTNDE</sequence>
<dbReference type="RefSeq" id="WP_166399425.1">
    <property type="nucleotide sequence ID" value="NZ_JAANAS010000032.1"/>
</dbReference>
<keyword evidence="10" id="KW-1185">Reference proteome</keyword>
<dbReference type="SUPFAM" id="SSF48452">
    <property type="entry name" value="TPR-like"/>
    <property type="match status" value="4"/>
</dbReference>